<feature type="domain" description="C1q" evidence="4">
    <location>
        <begin position="1"/>
        <end position="70"/>
    </location>
</feature>
<protein>
    <recommendedName>
        <fullName evidence="4">C1q domain-containing protein</fullName>
    </recommendedName>
</protein>
<dbReference type="GO" id="GO:0005576">
    <property type="term" value="C:extracellular region"/>
    <property type="evidence" value="ECO:0007669"/>
    <property type="project" value="UniProtKB-SubCell"/>
</dbReference>
<gene>
    <name evidence="5" type="ORF">DAPPUDRAFT_235973</name>
</gene>
<proteinExistence type="predicted"/>
<dbReference type="InterPro" id="IPR001073">
    <property type="entry name" value="C1q_dom"/>
</dbReference>
<organism evidence="5 6">
    <name type="scientific">Daphnia pulex</name>
    <name type="common">Water flea</name>
    <dbReference type="NCBI Taxonomy" id="6669"/>
    <lineage>
        <taxon>Eukaryota</taxon>
        <taxon>Metazoa</taxon>
        <taxon>Ecdysozoa</taxon>
        <taxon>Arthropoda</taxon>
        <taxon>Crustacea</taxon>
        <taxon>Branchiopoda</taxon>
        <taxon>Diplostraca</taxon>
        <taxon>Cladocera</taxon>
        <taxon>Anomopoda</taxon>
        <taxon>Daphniidae</taxon>
        <taxon>Daphnia</taxon>
    </lineage>
</organism>
<dbReference type="HOGENOM" id="CLU_2760391_0_0_1"/>
<dbReference type="InterPro" id="IPR050822">
    <property type="entry name" value="Cerebellin_Synaptic_Org"/>
</dbReference>
<dbReference type="PANTHER" id="PTHR22923">
    <property type="entry name" value="CEREBELLIN-RELATED"/>
    <property type="match status" value="1"/>
</dbReference>
<dbReference type="AlphaFoldDB" id="E9FZK8"/>
<evidence type="ECO:0000256" key="1">
    <source>
        <dbReference type="ARBA" id="ARBA00004613"/>
    </source>
</evidence>
<dbReference type="PhylomeDB" id="E9FZK8"/>
<dbReference type="PROSITE" id="PS50871">
    <property type="entry name" value="C1Q"/>
    <property type="match status" value="1"/>
</dbReference>
<dbReference type="Proteomes" id="UP000000305">
    <property type="component" value="Unassembled WGS sequence"/>
</dbReference>
<keyword evidence="3" id="KW-0732">Signal</keyword>
<dbReference type="InterPro" id="IPR008983">
    <property type="entry name" value="Tumour_necrosis_fac-like_dom"/>
</dbReference>
<sequence length="70" mass="7660">MDLPSGKFTAPRPGIYFFSFSGLVQFPESSTLVFSYGARLLLNGKEVGRGWVEEANTKSTQNSPLTLQST</sequence>
<dbReference type="Gene3D" id="2.60.120.40">
    <property type="match status" value="1"/>
</dbReference>
<evidence type="ECO:0000313" key="5">
    <source>
        <dbReference type="EMBL" id="EFX87073.1"/>
    </source>
</evidence>
<comment type="subcellular location">
    <subcellularLocation>
        <location evidence="1">Secreted</location>
    </subcellularLocation>
</comment>
<dbReference type="InParanoid" id="E9FZK8"/>
<evidence type="ECO:0000256" key="2">
    <source>
        <dbReference type="ARBA" id="ARBA00022525"/>
    </source>
</evidence>
<keyword evidence="2" id="KW-0964">Secreted</keyword>
<dbReference type="PANTHER" id="PTHR22923:SF62">
    <property type="entry name" value="CVP18"/>
    <property type="match status" value="1"/>
</dbReference>
<reference evidence="5 6" key="1">
    <citation type="journal article" date="2011" name="Science">
        <title>The ecoresponsive genome of Daphnia pulex.</title>
        <authorList>
            <person name="Colbourne J.K."/>
            <person name="Pfrender M.E."/>
            <person name="Gilbert D."/>
            <person name="Thomas W.K."/>
            <person name="Tucker A."/>
            <person name="Oakley T.H."/>
            <person name="Tokishita S."/>
            <person name="Aerts A."/>
            <person name="Arnold G.J."/>
            <person name="Basu M.K."/>
            <person name="Bauer D.J."/>
            <person name="Caceres C.E."/>
            <person name="Carmel L."/>
            <person name="Casola C."/>
            <person name="Choi J.H."/>
            <person name="Detter J.C."/>
            <person name="Dong Q."/>
            <person name="Dusheyko S."/>
            <person name="Eads B.D."/>
            <person name="Frohlich T."/>
            <person name="Geiler-Samerotte K.A."/>
            <person name="Gerlach D."/>
            <person name="Hatcher P."/>
            <person name="Jogdeo S."/>
            <person name="Krijgsveld J."/>
            <person name="Kriventseva E.V."/>
            <person name="Kultz D."/>
            <person name="Laforsch C."/>
            <person name="Lindquist E."/>
            <person name="Lopez J."/>
            <person name="Manak J.R."/>
            <person name="Muller J."/>
            <person name="Pangilinan J."/>
            <person name="Patwardhan R.P."/>
            <person name="Pitluck S."/>
            <person name="Pritham E.J."/>
            <person name="Rechtsteiner A."/>
            <person name="Rho M."/>
            <person name="Rogozin I.B."/>
            <person name="Sakarya O."/>
            <person name="Salamov A."/>
            <person name="Schaack S."/>
            <person name="Shapiro H."/>
            <person name="Shiga Y."/>
            <person name="Skalitzky C."/>
            <person name="Smith Z."/>
            <person name="Souvorov A."/>
            <person name="Sung W."/>
            <person name="Tang Z."/>
            <person name="Tsuchiya D."/>
            <person name="Tu H."/>
            <person name="Vos H."/>
            <person name="Wang M."/>
            <person name="Wolf Y.I."/>
            <person name="Yamagata H."/>
            <person name="Yamada T."/>
            <person name="Ye Y."/>
            <person name="Shaw J.R."/>
            <person name="Andrews J."/>
            <person name="Crease T.J."/>
            <person name="Tang H."/>
            <person name="Lucas S.M."/>
            <person name="Robertson H.M."/>
            <person name="Bork P."/>
            <person name="Koonin E.V."/>
            <person name="Zdobnov E.M."/>
            <person name="Grigoriev I.V."/>
            <person name="Lynch M."/>
            <person name="Boore J.L."/>
        </authorList>
    </citation>
    <scope>NUCLEOTIDE SEQUENCE [LARGE SCALE GENOMIC DNA]</scope>
</reference>
<dbReference type="EMBL" id="GL732528">
    <property type="protein sequence ID" value="EFX87073.1"/>
    <property type="molecule type" value="Genomic_DNA"/>
</dbReference>
<evidence type="ECO:0000259" key="4">
    <source>
        <dbReference type="PROSITE" id="PS50871"/>
    </source>
</evidence>
<keyword evidence="6" id="KW-1185">Reference proteome</keyword>
<dbReference type="SUPFAM" id="SSF49842">
    <property type="entry name" value="TNF-like"/>
    <property type="match status" value="1"/>
</dbReference>
<accession>E9FZK8</accession>
<dbReference type="OrthoDB" id="6154955at2759"/>
<dbReference type="KEGG" id="dpx:DAPPUDRAFT_235973"/>
<evidence type="ECO:0000256" key="3">
    <source>
        <dbReference type="ARBA" id="ARBA00022729"/>
    </source>
</evidence>
<name>E9FZK8_DAPPU</name>
<evidence type="ECO:0000313" key="6">
    <source>
        <dbReference type="Proteomes" id="UP000000305"/>
    </source>
</evidence>